<feature type="compositionally biased region" description="Basic and acidic residues" evidence="1">
    <location>
        <begin position="202"/>
        <end position="222"/>
    </location>
</feature>
<dbReference type="Proteomes" id="UP001151760">
    <property type="component" value="Unassembled WGS sequence"/>
</dbReference>
<protein>
    <submittedName>
        <fullName evidence="2">Uncharacterized protein</fullName>
    </submittedName>
</protein>
<keyword evidence="3" id="KW-1185">Reference proteome</keyword>
<accession>A0ABQ4YME6</accession>
<sequence>MAFMSSSNNNTSSTNRAINTAQTVNIAHRVSTASTQVNDAYSTNINNLSDVVIYGFEMANGHVDYEGKKVFEEYRKESYFPPPYTGNFMPPTPDLSFIGLDEFVNKPVVENCKVMFWKNSPRYHVYSISIQLSHSRQMDGKAVVKVSLLELSWNSKAVEYPNVIKDVEENLQCQSRKETELIKDYILLPLWTADPPYSQDPKSSHDDGSKPSSDDGKKVDEDLRKENECNDQEKGDNVNNVNNVNAAAQNKVNAVVGKKALNFPFDLIMPVLLEKGVITYLTSQEIMKDDGSVAA</sequence>
<reference evidence="2" key="1">
    <citation type="journal article" date="2022" name="Int. J. Mol. Sci.">
        <title>Draft Genome of Tanacetum Coccineum: Genomic Comparison of Closely Related Tanacetum-Family Plants.</title>
        <authorList>
            <person name="Yamashiro T."/>
            <person name="Shiraishi A."/>
            <person name="Nakayama K."/>
            <person name="Satake H."/>
        </authorList>
    </citation>
    <scope>NUCLEOTIDE SEQUENCE</scope>
</reference>
<name>A0ABQ4YME6_9ASTR</name>
<comment type="caution">
    <text evidence="2">The sequence shown here is derived from an EMBL/GenBank/DDBJ whole genome shotgun (WGS) entry which is preliminary data.</text>
</comment>
<evidence type="ECO:0000313" key="2">
    <source>
        <dbReference type="EMBL" id="GJS78695.1"/>
    </source>
</evidence>
<organism evidence="2 3">
    <name type="scientific">Tanacetum coccineum</name>
    <dbReference type="NCBI Taxonomy" id="301880"/>
    <lineage>
        <taxon>Eukaryota</taxon>
        <taxon>Viridiplantae</taxon>
        <taxon>Streptophyta</taxon>
        <taxon>Embryophyta</taxon>
        <taxon>Tracheophyta</taxon>
        <taxon>Spermatophyta</taxon>
        <taxon>Magnoliopsida</taxon>
        <taxon>eudicotyledons</taxon>
        <taxon>Gunneridae</taxon>
        <taxon>Pentapetalae</taxon>
        <taxon>asterids</taxon>
        <taxon>campanulids</taxon>
        <taxon>Asterales</taxon>
        <taxon>Asteraceae</taxon>
        <taxon>Asteroideae</taxon>
        <taxon>Anthemideae</taxon>
        <taxon>Anthemidinae</taxon>
        <taxon>Tanacetum</taxon>
    </lineage>
</organism>
<evidence type="ECO:0000256" key="1">
    <source>
        <dbReference type="SAM" id="MobiDB-lite"/>
    </source>
</evidence>
<dbReference type="EMBL" id="BQNB010010543">
    <property type="protein sequence ID" value="GJS78695.1"/>
    <property type="molecule type" value="Genomic_DNA"/>
</dbReference>
<reference evidence="2" key="2">
    <citation type="submission" date="2022-01" db="EMBL/GenBank/DDBJ databases">
        <authorList>
            <person name="Yamashiro T."/>
            <person name="Shiraishi A."/>
            <person name="Satake H."/>
            <person name="Nakayama K."/>
        </authorList>
    </citation>
    <scope>NUCLEOTIDE SEQUENCE</scope>
</reference>
<evidence type="ECO:0000313" key="3">
    <source>
        <dbReference type="Proteomes" id="UP001151760"/>
    </source>
</evidence>
<gene>
    <name evidence="2" type="ORF">Tco_0728576</name>
</gene>
<proteinExistence type="predicted"/>
<feature type="region of interest" description="Disordered" evidence="1">
    <location>
        <begin position="197"/>
        <end position="222"/>
    </location>
</feature>